<protein>
    <submittedName>
        <fullName evidence="1">Uncharacterized protein</fullName>
    </submittedName>
</protein>
<gene>
    <name evidence="1" type="ORF">PGX00_10165</name>
</gene>
<dbReference type="EMBL" id="JAQLOI010000001">
    <property type="protein sequence ID" value="MDB1123988.1"/>
    <property type="molecule type" value="Genomic_DNA"/>
</dbReference>
<keyword evidence="2" id="KW-1185">Reference proteome</keyword>
<evidence type="ECO:0000313" key="1">
    <source>
        <dbReference type="EMBL" id="MDB1123988.1"/>
    </source>
</evidence>
<proteinExistence type="predicted"/>
<comment type="caution">
    <text evidence="1">The sequence shown here is derived from an EMBL/GenBank/DDBJ whole genome shotgun (WGS) entry which is preliminary data.</text>
</comment>
<name>A0ABT4YSF4_9VIBR</name>
<accession>A0ABT4YSF4</accession>
<evidence type="ECO:0000313" key="2">
    <source>
        <dbReference type="Proteomes" id="UP001210678"/>
    </source>
</evidence>
<dbReference type="Proteomes" id="UP001210678">
    <property type="component" value="Unassembled WGS sequence"/>
</dbReference>
<sequence>MIMFISSHSKSASMASFPVDWQEWPVVARHKVYSADTVLPDDASLFDQESVYSYTWINGGQGSPLTIRVHPDKFEQYRTHGPYTDGITVIAVAESGNLIWVTEHVGGFPIYGSYDFNGEDISDTHLSLDPDYCHACHYTYKDICINGTCFTPETKEK</sequence>
<dbReference type="RefSeq" id="WP_272138025.1">
    <property type="nucleotide sequence ID" value="NZ_JAQLOI010000001.1"/>
</dbReference>
<reference evidence="1 2" key="1">
    <citation type="submission" date="2023-01" db="EMBL/GenBank/DDBJ databases">
        <title>Vibrio sp. KJ40-1 sp.nov, isolated from marine algae.</title>
        <authorList>
            <person name="Butt M."/>
            <person name="Kim J.M.J."/>
            <person name="Jeon C.O.C."/>
        </authorList>
    </citation>
    <scope>NUCLEOTIDE SEQUENCE [LARGE SCALE GENOMIC DNA]</scope>
    <source>
        <strain evidence="1 2">KJ40-1</strain>
    </source>
</reference>
<organism evidence="1 2">
    <name type="scientific">Vibrio algarum</name>
    <dbReference type="NCBI Taxonomy" id="3020714"/>
    <lineage>
        <taxon>Bacteria</taxon>
        <taxon>Pseudomonadati</taxon>
        <taxon>Pseudomonadota</taxon>
        <taxon>Gammaproteobacteria</taxon>
        <taxon>Vibrionales</taxon>
        <taxon>Vibrionaceae</taxon>
        <taxon>Vibrio</taxon>
    </lineage>
</organism>